<evidence type="ECO:0000256" key="5">
    <source>
        <dbReference type="ARBA" id="ARBA00022989"/>
    </source>
</evidence>
<dbReference type="GO" id="GO:0016020">
    <property type="term" value="C:membrane"/>
    <property type="evidence" value="ECO:0007669"/>
    <property type="project" value="UniProtKB-SubCell"/>
</dbReference>
<dbReference type="PANTHER" id="PTHR11101">
    <property type="entry name" value="PHOSPHATE TRANSPORTER"/>
    <property type="match status" value="1"/>
</dbReference>
<dbReference type="Proteomes" id="UP001279734">
    <property type="component" value="Unassembled WGS sequence"/>
</dbReference>
<evidence type="ECO:0008006" key="10">
    <source>
        <dbReference type="Google" id="ProtNLM"/>
    </source>
</evidence>
<evidence type="ECO:0000256" key="2">
    <source>
        <dbReference type="ARBA" id="ARBA00022448"/>
    </source>
</evidence>
<comment type="caution">
    <text evidence="8">The sequence shown here is derived from an EMBL/GenBank/DDBJ whole genome shotgun (WGS) entry which is preliminary data.</text>
</comment>
<dbReference type="PANTHER" id="PTHR11101:SF80">
    <property type="entry name" value="PHOSPHATE TRANSPORTER"/>
    <property type="match status" value="1"/>
</dbReference>
<feature type="transmembrane region" description="Helical" evidence="7">
    <location>
        <begin position="69"/>
        <end position="91"/>
    </location>
</feature>
<keyword evidence="2" id="KW-0813">Transport</keyword>
<dbReference type="GO" id="GO:0035435">
    <property type="term" value="P:phosphate ion transmembrane transport"/>
    <property type="evidence" value="ECO:0007669"/>
    <property type="project" value="TreeGrafter"/>
</dbReference>
<sequence length="199" mass="21142">MVGFGLAYGGANAIIWSSLAKVASSWVISPLMGAAVSFLVYECIRWVCLYLKCLSEQVMASSFPLSKNLPLALLEALVCGTAGAVMVYQVIKKQLGHLLLESSSWPIHQKEHGQHKKIGLLSNIAGPKGIQLEIVYGVFGYMQVLSACFMSFSHGGNDVSNAIGPLAAALAILQGSNIGAEIVIPPDVLAWGRLGLQQD</sequence>
<protein>
    <recommendedName>
        <fullName evidence="10">Phosphate transporter</fullName>
    </recommendedName>
</protein>
<feature type="transmembrane region" description="Helical" evidence="7">
    <location>
        <begin position="26"/>
        <end position="48"/>
    </location>
</feature>
<evidence type="ECO:0000256" key="4">
    <source>
        <dbReference type="ARBA" id="ARBA00022692"/>
    </source>
</evidence>
<dbReference type="AlphaFoldDB" id="A0AAD3TJN1"/>
<keyword evidence="5 7" id="KW-1133">Transmembrane helix</keyword>
<comment type="subcellular location">
    <subcellularLocation>
        <location evidence="1">Membrane</location>
        <topology evidence="1">Multi-pass membrane protein</topology>
    </subcellularLocation>
</comment>
<evidence type="ECO:0000256" key="1">
    <source>
        <dbReference type="ARBA" id="ARBA00004141"/>
    </source>
</evidence>
<keyword evidence="3" id="KW-0592">Phosphate transport</keyword>
<keyword evidence="6 7" id="KW-0472">Membrane</keyword>
<dbReference type="InterPro" id="IPR001204">
    <property type="entry name" value="Phos_transporter"/>
</dbReference>
<dbReference type="EMBL" id="BSYO01000039">
    <property type="protein sequence ID" value="GMH31115.1"/>
    <property type="molecule type" value="Genomic_DNA"/>
</dbReference>
<evidence type="ECO:0000256" key="6">
    <source>
        <dbReference type="ARBA" id="ARBA00023136"/>
    </source>
</evidence>
<name>A0AAD3TJN1_NEPGR</name>
<evidence type="ECO:0000256" key="3">
    <source>
        <dbReference type="ARBA" id="ARBA00022592"/>
    </source>
</evidence>
<dbReference type="Pfam" id="PF01384">
    <property type="entry name" value="PHO4"/>
    <property type="match status" value="1"/>
</dbReference>
<keyword evidence="4 7" id="KW-0812">Transmembrane</keyword>
<proteinExistence type="predicted"/>
<organism evidence="8 9">
    <name type="scientific">Nepenthes gracilis</name>
    <name type="common">Slender pitcher plant</name>
    <dbReference type="NCBI Taxonomy" id="150966"/>
    <lineage>
        <taxon>Eukaryota</taxon>
        <taxon>Viridiplantae</taxon>
        <taxon>Streptophyta</taxon>
        <taxon>Embryophyta</taxon>
        <taxon>Tracheophyta</taxon>
        <taxon>Spermatophyta</taxon>
        <taxon>Magnoliopsida</taxon>
        <taxon>eudicotyledons</taxon>
        <taxon>Gunneridae</taxon>
        <taxon>Pentapetalae</taxon>
        <taxon>Caryophyllales</taxon>
        <taxon>Nepenthaceae</taxon>
        <taxon>Nepenthes</taxon>
    </lineage>
</organism>
<evidence type="ECO:0000256" key="7">
    <source>
        <dbReference type="SAM" id="Phobius"/>
    </source>
</evidence>
<keyword evidence="9" id="KW-1185">Reference proteome</keyword>
<reference evidence="8" key="1">
    <citation type="submission" date="2023-05" db="EMBL/GenBank/DDBJ databases">
        <title>Nepenthes gracilis genome sequencing.</title>
        <authorList>
            <person name="Fukushima K."/>
        </authorList>
    </citation>
    <scope>NUCLEOTIDE SEQUENCE</scope>
    <source>
        <strain evidence="8">SING2019-196</strain>
    </source>
</reference>
<accession>A0AAD3TJN1</accession>
<evidence type="ECO:0000313" key="8">
    <source>
        <dbReference type="EMBL" id="GMH31115.1"/>
    </source>
</evidence>
<gene>
    <name evidence="8" type="ORF">Nepgr_032958</name>
</gene>
<dbReference type="GO" id="GO:0005315">
    <property type="term" value="F:phosphate transmembrane transporter activity"/>
    <property type="evidence" value="ECO:0007669"/>
    <property type="project" value="InterPro"/>
</dbReference>
<evidence type="ECO:0000313" key="9">
    <source>
        <dbReference type="Proteomes" id="UP001279734"/>
    </source>
</evidence>